<keyword evidence="9" id="KW-0012">Acyltransferase</keyword>
<dbReference type="Pfam" id="PF01757">
    <property type="entry name" value="Acyl_transf_3"/>
    <property type="match status" value="1"/>
</dbReference>
<feature type="transmembrane region" description="Helical" evidence="7">
    <location>
        <begin position="41"/>
        <end position="66"/>
    </location>
</feature>
<dbReference type="Proteomes" id="UP000460298">
    <property type="component" value="Unassembled WGS sequence"/>
</dbReference>
<dbReference type="AlphaFoldDB" id="A0A833GYN9"/>
<keyword evidence="9" id="KW-0808">Transferase</keyword>
<feature type="transmembrane region" description="Helical" evidence="7">
    <location>
        <begin position="132"/>
        <end position="149"/>
    </location>
</feature>
<reference evidence="9 10" key="1">
    <citation type="submission" date="2019-10" db="EMBL/GenBank/DDBJ databases">
        <title>Extracellular Electron Transfer in a Candidatus Methanoperedens spp. Enrichment Culture.</title>
        <authorList>
            <person name="Berger S."/>
            <person name="Rangel Shaw D."/>
            <person name="Berben T."/>
            <person name="In 'T Zandt M."/>
            <person name="Frank J."/>
            <person name="Reimann J."/>
            <person name="Jetten M.S.M."/>
            <person name="Welte C.U."/>
        </authorList>
    </citation>
    <scope>NUCLEOTIDE SEQUENCE [LARGE SCALE GENOMIC DNA]</scope>
    <source>
        <strain evidence="9">SB12</strain>
    </source>
</reference>
<sequence length="421" mass="47687">MRSFAGRRLSASPLTPHCRIRLKRSERRPSVFRALQREPTLISVLVTLPVSQFVRLLSILAVLTIHATYTAQMNYRTPETAGLIDFIGVLLNQLSRFAVPVFVFLSGYGLAIRFRDGQSLFASAADFYKNRMMRIGIPFIVWTIGLLLLNNRMGWFADLGIAGSLWKSVKTLLWTMWATGADYHFYFFTIILWCYLFFPILIRIRLGSALNYTVLALLLLLQLSYQTPSHLFFHEMGIDRPRFPSSFFFSWLFYFYAGITLARKDASTERVDRPLMIALAALAVTLSFAAVFAEYLYRNDGQDPGNFDHFHRYTIWCYAMSVVWLFRSLNRPLDSFLHGSVASGGSGGTIGSTISYLAGISFTVYIIHTWILRVLADLPLFLKLGLLFALAFGASAALDRLLSRRDAGIVRFLRLALGLPA</sequence>
<gene>
    <name evidence="9" type="ORF">F9K24_18285</name>
</gene>
<evidence type="ECO:0000256" key="1">
    <source>
        <dbReference type="ARBA" id="ARBA00004651"/>
    </source>
</evidence>
<feature type="transmembrane region" description="Helical" evidence="7">
    <location>
        <begin position="350"/>
        <end position="372"/>
    </location>
</feature>
<comment type="similarity">
    <text evidence="2">Belongs to the acyltransferase 3 family.</text>
</comment>
<evidence type="ECO:0000313" key="9">
    <source>
        <dbReference type="EMBL" id="KAB2929980.1"/>
    </source>
</evidence>
<feature type="transmembrane region" description="Helical" evidence="7">
    <location>
        <begin position="209"/>
        <end position="225"/>
    </location>
</feature>
<keyword evidence="5 7" id="KW-1133">Transmembrane helix</keyword>
<evidence type="ECO:0000313" key="10">
    <source>
        <dbReference type="Proteomes" id="UP000460298"/>
    </source>
</evidence>
<evidence type="ECO:0000256" key="7">
    <source>
        <dbReference type="SAM" id="Phobius"/>
    </source>
</evidence>
<dbReference type="EMBL" id="WBUI01000024">
    <property type="protein sequence ID" value="KAB2929980.1"/>
    <property type="molecule type" value="Genomic_DNA"/>
</dbReference>
<organism evidence="9 10">
    <name type="scientific">Leptonema illini</name>
    <dbReference type="NCBI Taxonomy" id="183"/>
    <lineage>
        <taxon>Bacteria</taxon>
        <taxon>Pseudomonadati</taxon>
        <taxon>Spirochaetota</taxon>
        <taxon>Spirochaetia</taxon>
        <taxon>Leptospirales</taxon>
        <taxon>Leptospiraceae</taxon>
        <taxon>Leptonema</taxon>
    </lineage>
</organism>
<feature type="transmembrane region" description="Helical" evidence="7">
    <location>
        <begin position="378"/>
        <end position="398"/>
    </location>
</feature>
<evidence type="ECO:0000259" key="8">
    <source>
        <dbReference type="Pfam" id="PF01757"/>
    </source>
</evidence>
<comment type="caution">
    <text evidence="9">The sequence shown here is derived from an EMBL/GenBank/DDBJ whole genome shotgun (WGS) entry which is preliminary data.</text>
</comment>
<keyword evidence="6 7" id="KW-0472">Membrane</keyword>
<dbReference type="PANTHER" id="PTHR40074">
    <property type="entry name" value="O-ACETYLTRANSFERASE WECH"/>
    <property type="match status" value="1"/>
</dbReference>
<evidence type="ECO:0000256" key="3">
    <source>
        <dbReference type="ARBA" id="ARBA00022475"/>
    </source>
</evidence>
<dbReference type="InterPro" id="IPR002656">
    <property type="entry name" value="Acyl_transf_3_dom"/>
</dbReference>
<feature type="transmembrane region" description="Helical" evidence="7">
    <location>
        <begin position="86"/>
        <end position="111"/>
    </location>
</feature>
<evidence type="ECO:0000256" key="2">
    <source>
        <dbReference type="ARBA" id="ARBA00007400"/>
    </source>
</evidence>
<feature type="transmembrane region" description="Helical" evidence="7">
    <location>
        <begin position="245"/>
        <end position="262"/>
    </location>
</feature>
<evidence type="ECO:0000256" key="5">
    <source>
        <dbReference type="ARBA" id="ARBA00022989"/>
    </source>
</evidence>
<dbReference type="GO" id="GO:0009246">
    <property type="term" value="P:enterobacterial common antigen biosynthetic process"/>
    <property type="evidence" value="ECO:0007669"/>
    <property type="project" value="TreeGrafter"/>
</dbReference>
<dbReference type="GO" id="GO:0016413">
    <property type="term" value="F:O-acetyltransferase activity"/>
    <property type="evidence" value="ECO:0007669"/>
    <property type="project" value="TreeGrafter"/>
</dbReference>
<name>A0A833GYN9_9LEPT</name>
<feature type="transmembrane region" description="Helical" evidence="7">
    <location>
        <begin position="313"/>
        <end position="329"/>
    </location>
</feature>
<comment type="subcellular location">
    <subcellularLocation>
        <location evidence="1">Cell membrane</location>
        <topology evidence="1">Multi-pass membrane protein</topology>
    </subcellularLocation>
</comment>
<feature type="domain" description="Acyltransferase 3" evidence="8">
    <location>
        <begin position="53"/>
        <end position="389"/>
    </location>
</feature>
<dbReference type="GO" id="GO:0005886">
    <property type="term" value="C:plasma membrane"/>
    <property type="evidence" value="ECO:0007669"/>
    <property type="project" value="UniProtKB-SubCell"/>
</dbReference>
<dbReference type="PANTHER" id="PTHR40074:SF2">
    <property type="entry name" value="O-ACETYLTRANSFERASE WECH"/>
    <property type="match status" value="1"/>
</dbReference>
<proteinExistence type="inferred from homology"/>
<evidence type="ECO:0000256" key="6">
    <source>
        <dbReference type="ARBA" id="ARBA00023136"/>
    </source>
</evidence>
<keyword evidence="3" id="KW-1003">Cell membrane</keyword>
<protein>
    <submittedName>
        <fullName evidence="9">Acyltransferase</fullName>
    </submittedName>
</protein>
<feature type="transmembrane region" description="Helical" evidence="7">
    <location>
        <begin position="274"/>
        <end position="293"/>
    </location>
</feature>
<evidence type="ECO:0000256" key="4">
    <source>
        <dbReference type="ARBA" id="ARBA00022692"/>
    </source>
</evidence>
<feature type="transmembrane region" description="Helical" evidence="7">
    <location>
        <begin position="183"/>
        <end position="202"/>
    </location>
</feature>
<accession>A0A833GYN9</accession>
<keyword evidence="4 7" id="KW-0812">Transmembrane</keyword>